<evidence type="ECO:0000256" key="1">
    <source>
        <dbReference type="ARBA" id="ARBA00022737"/>
    </source>
</evidence>
<evidence type="ECO:0000256" key="3">
    <source>
        <dbReference type="ARBA" id="ARBA00022840"/>
    </source>
</evidence>
<gene>
    <name evidence="8" type="ORF">ACHAWO_010609</name>
</gene>
<evidence type="ECO:0000313" key="9">
    <source>
        <dbReference type="Proteomes" id="UP001530400"/>
    </source>
</evidence>
<keyword evidence="1" id="KW-0677">Repeat</keyword>
<feature type="region of interest" description="Disordered" evidence="5">
    <location>
        <begin position="264"/>
        <end position="287"/>
    </location>
</feature>
<dbReference type="GO" id="GO:0005524">
    <property type="term" value="F:ATP binding"/>
    <property type="evidence" value="ECO:0007669"/>
    <property type="project" value="UniProtKB-KW"/>
</dbReference>
<evidence type="ECO:0000256" key="6">
    <source>
        <dbReference type="SAM" id="SignalP"/>
    </source>
</evidence>
<keyword evidence="9" id="KW-1185">Reference proteome</keyword>
<reference evidence="8 9" key="1">
    <citation type="submission" date="2024-10" db="EMBL/GenBank/DDBJ databases">
        <title>Updated reference genomes for cyclostephanoid diatoms.</title>
        <authorList>
            <person name="Roberts W.R."/>
            <person name="Alverson A.J."/>
        </authorList>
    </citation>
    <scope>NUCLEOTIDE SEQUENCE [LARGE SCALE GENOMIC DNA]</scope>
    <source>
        <strain evidence="8 9">AJA010-31</strain>
    </source>
</reference>
<protein>
    <recommendedName>
        <fullName evidence="7">ABC transporter domain-containing protein</fullName>
    </recommendedName>
</protein>
<dbReference type="Proteomes" id="UP001530400">
    <property type="component" value="Unassembled WGS sequence"/>
</dbReference>
<dbReference type="InterPro" id="IPR027417">
    <property type="entry name" value="P-loop_NTPase"/>
</dbReference>
<evidence type="ECO:0000256" key="4">
    <source>
        <dbReference type="ARBA" id="ARBA00061344"/>
    </source>
</evidence>
<dbReference type="Pfam" id="PF12848">
    <property type="entry name" value="ABC_tran_Xtn"/>
    <property type="match status" value="1"/>
</dbReference>
<feature type="compositionally biased region" description="Basic and acidic residues" evidence="5">
    <location>
        <begin position="202"/>
        <end position="221"/>
    </location>
</feature>
<feature type="region of interest" description="Disordered" evidence="5">
    <location>
        <begin position="1003"/>
        <end position="1031"/>
    </location>
</feature>
<keyword evidence="6" id="KW-0732">Signal</keyword>
<dbReference type="InterPro" id="IPR032781">
    <property type="entry name" value="ABC_tran_Xtn"/>
</dbReference>
<sequence>MRLSHPRLTIFLALGVSPTTAFVIPGNNNLHISPSSYTPTFTSTALYAKKKKGNTPKDAALAALEALEAQEQNNGGGTAVAIDFDDDEPMSKKDMMKAQKKAQKANGSAANGAPPDLDALLADVDEPLSKKEQMALEKKRQKEAKKQQSEEERKQKEEMEEIEKNKRKKALKALAEMEAAEKAAGTINGSSDEEETSAPPMSKKEAKEAAKAAAKQEEKMAKKALKKKAQQMGVTVEELKAMEDEGGGDEDEFGLDAIPEEVNGAASTEEPSAPEPNKTTAEERIRKERPPPRIRIMESSQPDYSALRLENIALTFRDQPVLTSATWGVQTGDRVGLVGANGAGKTTQLRILAGELEPTAGDVVKSRKDLRVAMLRQEFVDEIDPNRSLREEFMSVFTEEAEIMAQLREAEEQLGQMTGDDADAMQEVLDRMAKLQNKADDKNVNALDSRVSKIMDLMGFDPEEGDYAVSMFSGGWKMRIGLGKVLLKDPNILLLDEPTNHLDLESVEWLEAFLRNQNIPMVIVSHDREFLDQVCTKIVDAEGGLCTEYNGNYSKFLQLKKAKMDSWHAAYNAQEKKIKEERQWINKFKLKQPQAVKQREAQLEKMIKSPDYVQKPPFTGKPFRFRFPPAPRLSAEVAQVKGLTHGYGDGANRLFENCEVTIDKGDRIAIIGPNGSGKSTLLRILMGKEKPNEGSAEFVGANVFPAYFEQNQADVLDLTKSVIETVQAASINQSYNELRALLGQFLFKGDSVEKKVENLSGGEKARLSLCCMMLRESNLLILDEPTNHLDIPAKEMLEEALQHFDGSVVVISHDRFFISKVATTIIAIEDKKLVKYGGDYKFYMDKSSKVKEKIEARYVDGLDRIGSAPVINLEELNQPKKKNFGGAKTANLVTRKDKVGAPPILEPTNHLDIPAKEMLEEALQHFDGSVVVISHDRFFISKVATTIIAIEDKKLVKYGGDYKFYMDKSSKVKEKIEARYVDGLDRIGSAPVINLEELNQPKKKNFGGAKTANLVTRKDKGVKNAKRNRPS</sequence>
<dbReference type="PROSITE" id="PS00211">
    <property type="entry name" value="ABC_TRANSPORTER_1"/>
    <property type="match status" value="2"/>
</dbReference>
<dbReference type="PROSITE" id="PS50893">
    <property type="entry name" value="ABC_TRANSPORTER_2"/>
    <property type="match status" value="2"/>
</dbReference>
<dbReference type="EMBL" id="JALLPJ020001340">
    <property type="protein sequence ID" value="KAL3768895.1"/>
    <property type="molecule type" value="Genomic_DNA"/>
</dbReference>
<dbReference type="Gene3D" id="3.40.50.300">
    <property type="entry name" value="P-loop containing nucleotide triphosphate hydrolases"/>
    <property type="match status" value="3"/>
</dbReference>
<dbReference type="GO" id="GO:0003676">
    <property type="term" value="F:nucleic acid binding"/>
    <property type="evidence" value="ECO:0007669"/>
    <property type="project" value="UniProtKB-ARBA"/>
</dbReference>
<evidence type="ECO:0000256" key="5">
    <source>
        <dbReference type="SAM" id="MobiDB-lite"/>
    </source>
</evidence>
<feature type="signal peptide" evidence="6">
    <location>
        <begin position="1"/>
        <end position="21"/>
    </location>
</feature>
<dbReference type="FunFam" id="3.40.50.300:FF:000011">
    <property type="entry name" value="Putative ABC transporter ATP-binding component"/>
    <property type="match status" value="1"/>
</dbReference>
<feature type="region of interest" description="Disordered" evidence="5">
    <location>
        <begin position="76"/>
        <end position="118"/>
    </location>
</feature>
<dbReference type="InterPro" id="IPR017871">
    <property type="entry name" value="ABC_transporter-like_CS"/>
</dbReference>
<keyword evidence="3" id="KW-0067">ATP-binding</keyword>
<dbReference type="PANTHER" id="PTHR42855">
    <property type="entry name" value="ABC TRANSPORTER ATP-BINDING SUBUNIT"/>
    <property type="match status" value="1"/>
</dbReference>
<dbReference type="InterPro" id="IPR051309">
    <property type="entry name" value="ABCF_ATPase"/>
</dbReference>
<dbReference type="PANTHER" id="PTHR42855:SF1">
    <property type="entry name" value="ABC TRANSPORTER DOMAIN-CONTAINING PROTEIN"/>
    <property type="match status" value="1"/>
</dbReference>
<dbReference type="InterPro" id="IPR003593">
    <property type="entry name" value="AAA+_ATPase"/>
</dbReference>
<feature type="domain" description="ABC transporter" evidence="7">
    <location>
        <begin position="307"/>
        <end position="568"/>
    </location>
</feature>
<dbReference type="FunFam" id="3.40.50.300:FF:000309">
    <property type="entry name" value="ABC transporter ATP-binding protein"/>
    <property type="match status" value="1"/>
</dbReference>
<proteinExistence type="inferred from homology"/>
<dbReference type="Pfam" id="PF00005">
    <property type="entry name" value="ABC_tran"/>
    <property type="match status" value="2"/>
</dbReference>
<name>A0ABD3MYD1_9STRA</name>
<feature type="compositionally biased region" description="Low complexity" evidence="5">
    <location>
        <begin position="104"/>
        <end position="118"/>
    </location>
</feature>
<evidence type="ECO:0000259" key="7">
    <source>
        <dbReference type="PROSITE" id="PS50893"/>
    </source>
</evidence>
<feature type="region of interest" description="Disordered" evidence="5">
    <location>
        <begin position="134"/>
        <end position="226"/>
    </location>
</feature>
<feature type="domain" description="ABC transporter" evidence="7">
    <location>
        <begin position="638"/>
        <end position="855"/>
    </location>
</feature>
<accession>A0ABD3MYD1</accession>
<comment type="caution">
    <text evidence="8">The sequence shown here is derived from an EMBL/GenBank/DDBJ whole genome shotgun (WGS) entry which is preliminary data.</text>
</comment>
<dbReference type="SUPFAM" id="SSF52540">
    <property type="entry name" value="P-loop containing nucleoside triphosphate hydrolases"/>
    <property type="match status" value="3"/>
</dbReference>
<feature type="compositionally biased region" description="Basic and acidic residues" evidence="5">
    <location>
        <begin position="134"/>
        <end position="157"/>
    </location>
</feature>
<evidence type="ECO:0000256" key="2">
    <source>
        <dbReference type="ARBA" id="ARBA00022741"/>
    </source>
</evidence>
<dbReference type="CDD" id="cd03221">
    <property type="entry name" value="ABCF_EF-3"/>
    <property type="match status" value="2"/>
</dbReference>
<dbReference type="AlphaFoldDB" id="A0ABD3MYD1"/>
<dbReference type="InterPro" id="IPR003439">
    <property type="entry name" value="ABC_transporter-like_ATP-bd"/>
</dbReference>
<feature type="chain" id="PRO_5044754326" description="ABC transporter domain-containing protein" evidence="6">
    <location>
        <begin position="22"/>
        <end position="1031"/>
    </location>
</feature>
<organism evidence="8 9">
    <name type="scientific">Cyclotella atomus</name>
    <dbReference type="NCBI Taxonomy" id="382360"/>
    <lineage>
        <taxon>Eukaryota</taxon>
        <taxon>Sar</taxon>
        <taxon>Stramenopiles</taxon>
        <taxon>Ochrophyta</taxon>
        <taxon>Bacillariophyta</taxon>
        <taxon>Coscinodiscophyceae</taxon>
        <taxon>Thalassiosirophycidae</taxon>
        <taxon>Stephanodiscales</taxon>
        <taxon>Stephanodiscaceae</taxon>
        <taxon>Cyclotella</taxon>
    </lineage>
</organism>
<dbReference type="SMART" id="SM00382">
    <property type="entry name" value="AAA"/>
    <property type="match status" value="2"/>
</dbReference>
<keyword evidence="2" id="KW-0547">Nucleotide-binding</keyword>
<comment type="similarity">
    <text evidence="4">Belongs to the ABC transporter superfamily. ABCF family. EF3 (TC 3.A.1.121) subfamily.</text>
</comment>
<evidence type="ECO:0000313" key="8">
    <source>
        <dbReference type="EMBL" id="KAL3768895.1"/>
    </source>
</evidence>